<comment type="caution">
    <text evidence="1">The sequence shown here is derived from an EMBL/GenBank/DDBJ whole genome shotgun (WGS) entry which is preliminary data.</text>
</comment>
<proteinExistence type="predicted"/>
<feature type="non-terminal residue" evidence="1">
    <location>
        <position position="273"/>
    </location>
</feature>
<gene>
    <name evidence="1" type="ORF">S01H1_20653</name>
</gene>
<dbReference type="AlphaFoldDB" id="X0TKV9"/>
<dbReference type="EMBL" id="BARS01011334">
    <property type="protein sequence ID" value="GAF88767.1"/>
    <property type="molecule type" value="Genomic_DNA"/>
</dbReference>
<reference evidence="1" key="1">
    <citation type="journal article" date="2014" name="Front. Microbiol.">
        <title>High frequency of phylogenetically diverse reductive dehalogenase-homologous genes in deep subseafloor sedimentary metagenomes.</title>
        <authorList>
            <person name="Kawai M."/>
            <person name="Futagami T."/>
            <person name="Toyoda A."/>
            <person name="Takaki Y."/>
            <person name="Nishi S."/>
            <person name="Hori S."/>
            <person name="Arai W."/>
            <person name="Tsubouchi T."/>
            <person name="Morono Y."/>
            <person name="Uchiyama I."/>
            <person name="Ito T."/>
            <person name="Fujiyama A."/>
            <person name="Inagaki F."/>
            <person name="Takami H."/>
        </authorList>
    </citation>
    <scope>NUCLEOTIDE SEQUENCE</scope>
    <source>
        <strain evidence="1">Expedition CK06-06</strain>
    </source>
</reference>
<evidence type="ECO:0000313" key="1">
    <source>
        <dbReference type="EMBL" id="GAF88767.1"/>
    </source>
</evidence>
<sequence>GYVAGRSISIFKTISGALCIVKIPTINAVQAAILNGTLDNSVLYSLTKDAVLFDTSLNVGTGASGVAAVGGTTFASANGIASTVPSGGVSQNGAGATFDVIMNTNNTVSSIRINATGANYVASNLVVLTQGASTISMTLSAAMIEVLNGAANAGYATFPTPLASDGKTSNILLSQTGSGTGARVDVTMADKYNIETIANSSYSYPWTNTATTGTLATGNYTTTIVVDSGATQNGVGATFRVVITSGSITSIRRTGKNPTTIYVTGNVLTLTLV</sequence>
<feature type="non-terminal residue" evidence="1">
    <location>
        <position position="1"/>
    </location>
</feature>
<organism evidence="1">
    <name type="scientific">marine sediment metagenome</name>
    <dbReference type="NCBI Taxonomy" id="412755"/>
    <lineage>
        <taxon>unclassified sequences</taxon>
        <taxon>metagenomes</taxon>
        <taxon>ecological metagenomes</taxon>
    </lineage>
</organism>
<accession>X0TKV9</accession>
<protein>
    <submittedName>
        <fullName evidence="1">Uncharacterized protein</fullName>
    </submittedName>
</protein>
<name>X0TKV9_9ZZZZ</name>